<evidence type="ECO:0000256" key="1">
    <source>
        <dbReference type="SAM" id="MobiDB-lite"/>
    </source>
</evidence>
<keyword evidence="2" id="KW-0472">Membrane</keyword>
<dbReference type="RefSeq" id="XP_013753662.1">
    <property type="nucleotide sequence ID" value="XM_013898208.1"/>
</dbReference>
<dbReference type="Proteomes" id="UP000054408">
    <property type="component" value="Unassembled WGS sequence"/>
</dbReference>
<dbReference type="GeneID" id="25568720"/>
<feature type="transmembrane region" description="Helical" evidence="2">
    <location>
        <begin position="258"/>
        <end position="284"/>
    </location>
</feature>
<reference evidence="3 4" key="1">
    <citation type="submission" date="2010-05" db="EMBL/GenBank/DDBJ databases">
        <title>The Genome Sequence of Thecamonas trahens ATCC 50062.</title>
        <authorList>
            <consortium name="The Broad Institute Genome Sequencing Platform"/>
            <person name="Russ C."/>
            <person name="Cuomo C."/>
            <person name="Shea T."/>
            <person name="Young S.K."/>
            <person name="Zeng Q."/>
            <person name="Koehrsen M."/>
            <person name="Haas B."/>
            <person name="Borodovsky M."/>
            <person name="Guigo R."/>
            <person name="Alvarado L."/>
            <person name="Berlin A."/>
            <person name="Bochicchio J."/>
            <person name="Borenstein D."/>
            <person name="Chapman S."/>
            <person name="Chen Z."/>
            <person name="Freedman E."/>
            <person name="Gellesch M."/>
            <person name="Goldberg J."/>
            <person name="Griggs A."/>
            <person name="Gujja S."/>
            <person name="Heilman E."/>
            <person name="Heiman D."/>
            <person name="Hepburn T."/>
            <person name="Howarth C."/>
            <person name="Jen D."/>
            <person name="Larson L."/>
            <person name="Mehta T."/>
            <person name="Park D."/>
            <person name="Pearson M."/>
            <person name="Roberts A."/>
            <person name="Saif S."/>
            <person name="Shenoy N."/>
            <person name="Sisk P."/>
            <person name="Stolte C."/>
            <person name="Sykes S."/>
            <person name="Thomson T."/>
            <person name="Walk T."/>
            <person name="White J."/>
            <person name="Yandava C."/>
            <person name="Burger G."/>
            <person name="Gray M.W."/>
            <person name="Holland P.W.H."/>
            <person name="King N."/>
            <person name="Lang F.B.F."/>
            <person name="Roger A.J."/>
            <person name="Ruiz-Trillo I."/>
            <person name="Lander E."/>
            <person name="Nusbaum C."/>
        </authorList>
    </citation>
    <scope>NUCLEOTIDE SEQUENCE [LARGE SCALE GENOMIC DNA]</scope>
    <source>
        <strain evidence="3 4">ATCC 50062</strain>
    </source>
</reference>
<feature type="transmembrane region" description="Helical" evidence="2">
    <location>
        <begin position="479"/>
        <end position="501"/>
    </location>
</feature>
<feature type="transmembrane region" description="Helical" evidence="2">
    <location>
        <begin position="177"/>
        <end position="198"/>
    </location>
</feature>
<dbReference type="AlphaFoldDB" id="A0A0L0DQC1"/>
<feature type="transmembrane region" description="Helical" evidence="2">
    <location>
        <begin position="404"/>
        <end position="425"/>
    </location>
</feature>
<evidence type="ECO:0000313" key="3">
    <source>
        <dbReference type="EMBL" id="KNC54509.1"/>
    </source>
</evidence>
<feature type="region of interest" description="Disordered" evidence="1">
    <location>
        <begin position="1"/>
        <end position="20"/>
    </location>
</feature>
<evidence type="ECO:0000256" key="2">
    <source>
        <dbReference type="SAM" id="Phobius"/>
    </source>
</evidence>
<gene>
    <name evidence="3" type="ORF">AMSG_10508</name>
</gene>
<feature type="transmembrane region" description="Helical" evidence="2">
    <location>
        <begin position="304"/>
        <end position="328"/>
    </location>
</feature>
<dbReference type="EMBL" id="GL349490">
    <property type="protein sequence ID" value="KNC54509.1"/>
    <property type="molecule type" value="Genomic_DNA"/>
</dbReference>
<name>A0A0L0DQC1_THETB</name>
<organism evidence="3 4">
    <name type="scientific">Thecamonas trahens ATCC 50062</name>
    <dbReference type="NCBI Taxonomy" id="461836"/>
    <lineage>
        <taxon>Eukaryota</taxon>
        <taxon>Apusozoa</taxon>
        <taxon>Apusomonadida</taxon>
        <taxon>Apusomonadidae</taxon>
        <taxon>Thecamonas</taxon>
    </lineage>
</organism>
<feature type="transmembrane region" description="Helical" evidence="2">
    <location>
        <begin position="210"/>
        <end position="229"/>
    </location>
</feature>
<feature type="region of interest" description="Disordered" evidence="1">
    <location>
        <begin position="30"/>
        <end position="97"/>
    </location>
</feature>
<evidence type="ECO:0000313" key="4">
    <source>
        <dbReference type="Proteomes" id="UP000054408"/>
    </source>
</evidence>
<proteinExistence type="predicted"/>
<protein>
    <submittedName>
        <fullName evidence="3">Uncharacterized protein</fullName>
    </submittedName>
</protein>
<keyword evidence="2" id="KW-1133">Transmembrane helix</keyword>
<keyword evidence="2" id="KW-0812">Transmembrane</keyword>
<accession>A0A0L0DQC1</accession>
<feature type="transmembrane region" description="Helical" evidence="2">
    <location>
        <begin position="376"/>
        <end position="398"/>
    </location>
</feature>
<keyword evidence="4" id="KW-1185">Reference proteome</keyword>
<sequence length="504" mass="54543">MIAQATLRTKKSRSKPRPVSAMYALDIDVTASGDSDGDAGAGRVVGAEDVELAEMTSGSTGGGEQGAAWSPEKSGAGMASPQSGSSPSRTDELRRARARADSEAIRTMLAAVDVQSGGSHHFMEMTTSSLLNAAAEEGHIPHYDSVQSLRGRYTPVVIMHWLTRLLGLTRIGAWERAVGMVIFVVGMVLFGAQAYSLFTNFTDLKHGSVVIIAACWTLYNMVSLATFIFRFGNVHAGWLFSTWKAAWKTETDLAKSSWLLTIFLGLLAVTVGSNAIITIVARWSNLSPSAQQVFREMFVFDSDAIQILLTIDHLVATAVFILPIALFVDVMQTLTRRIERLHYSAIVVGRTLPELTMDLKDLAQSFDTVNAAFGPWLGAVFAIELPLIVFCLVSLLDYASLDGLTIFILVIWALMNMVVAAVVALPSARAHSLIHKLEAAIALHLDADSTLVERSDYVFLVTTLNAHNMGIKIAGATNITFTLMSQAVSFIGSFYLLLVGFRTS</sequence>